<dbReference type="OrthoDB" id="7737272at2759"/>
<proteinExistence type="predicted"/>
<evidence type="ECO:0000313" key="2">
    <source>
        <dbReference type="EMBL" id="KFB39229.1"/>
    </source>
</evidence>
<protein>
    <submittedName>
        <fullName evidence="2 3">Uncharacterized protein</fullName>
    </submittedName>
</protein>
<feature type="signal peptide" evidence="1">
    <location>
        <begin position="1"/>
        <end position="21"/>
    </location>
</feature>
<dbReference type="VEuPathDB" id="VectorBase:ASIC006573"/>
<accession>A0A084VMN5</accession>
<reference evidence="2 4" key="1">
    <citation type="journal article" date="2014" name="BMC Genomics">
        <title>Genome sequence of Anopheles sinensis provides insight into genetics basis of mosquito competence for malaria parasites.</title>
        <authorList>
            <person name="Zhou D."/>
            <person name="Zhang D."/>
            <person name="Ding G."/>
            <person name="Shi L."/>
            <person name="Hou Q."/>
            <person name="Ye Y."/>
            <person name="Xu Y."/>
            <person name="Zhou H."/>
            <person name="Xiong C."/>
            <person name="Li S."/>
            <person name="Yu J."/>
            <person name="Hong S."/>
            <person name="Yu X."/>
            <person name="Zou P."/>
            <person name="Chen C."/>
            <person name="Chang X."/>
            <person name="Wang W."/>
            <person name="Lv Y."/>
            <person name="Sun Y."/>
            <person name="Ma L."/>
            <person name="Shen B."/>
            <person name="Zhu C."/>
        </authorList>
    </citation>
    <scope>NUCLEOTIDE SEQUENCE [LARGE SCALE GENOMIC DNA]</scope>
</reference>
<dbReference type="Proteomes" id="UP000030765">
    <property type="component" value="Unassembled WGS sequence"/>
</dbReference>
<dbReference type="VEuPathDB" id="VectorBase:ASIS011946"/>
<feature type="chain" id="PRO_5001783712" evidence="1">
    <location>
        <begin position="22"/>
        <end position="493"/>
    </location>
</feature>
<evidence type="ECO:0000313" key="4">
    <source>
        <dbReference type="Proteomes" id="UP000030765"/>
    </source>
</evidence>
<dbReference type="OMA" id="CINAIGP"/>
<dbReference type="EnsemblMetazoa" id="ASIC006573-RA">
    <property type="protein sequence ID" value="ASIC006573-PA"/>
    <property type="gene ID" value="ASIC006573"/>
</dbReference>
<sequence>MARITLSLVLLGCTLLQYSWAEFGSIGTVQSSHTIKNVADSATALYEILDTKNGYVIVTLYSLLTEVLPKMESLGTNFRAKGKALTESISTSVPDSSGNVDAVFNPILTGATDLIALIDGEQATTRTELTTLLGTDVDHLFGDVFGNMRLAAARLKNAFTALRDGIKTAPILSGRSRVSNTAVSNALISVYLLLSTIDAVKFTIHSTIKHIEMADVFLKSMEDMNADMLASMATYIQDFHDALIEIGEAAADAKDVDETDWSDIVAGIGPVTTNLASLSAYSTFDGALSSLSSSYNSLLGIDSQVLSVFTTYFGIAGDYIDQFSDILVPRDYLAITYLLEVVVAGGANGEFCFYKFSPRLINYYLRLTTDVENCYAKEIEKITYLYDVAISMLDLIMFDLEDLLEYLGTCNSSSTPGACINAIGPLYVALFAETDFKVGFFVDLATAEASASISRLGACMYSYKIANMQRLISAKTDIEECRKDGPDAPDLGE</sequence>
<keyword evidence="1" id="KW-0732">Signal</keyword>
<dbReference type="EMBL" id="ATLV01014615">
    <property type="status" value="NOT_ANNOTATED_CDS"/>
    <property type="molecule type" value="Genomic_DNA"/>
</dbReference>
<keyword evidence="4" id="KW-1185">Reference proteome</keyword>
<dbReference type="AlphaFoldDB" id="A0A084VMN5"/>
<organism evidence="2">
    <name type="scientific">Anopheles sinensis</name>
    <name type="common">Mosquito</name>
    <dbReference type="NCBI Taxonomy" id="74873"/>
    <lineage>
        <taxon>Eukaryota</taxon>
        <taxon>Metazoa</taxon>
        <taxon>Ecdysozoa</taxon>
        <taxon>Arthropoda</taxon>
        <taxon>Hexapoda</taxon>
        <taxon>Insecta</taxon>
        <taxon>Pterygota</taxon>
        <taxon>Neoptera</taxon>
        <taxon>Endopterygota</taxon>
        <taxon>Diptera</taxon>
        <taxon>Nematocera</taxon>
        <taxon>Culicoidea</taxon>
        <taxon>Culicidae</taxon>
        <taxon>Anophelinae</taxon>
        <taxon>Anopheles</taxon>
    </lineage>
</organism>
<reference evidence="3" key="2">
    <citation type="submission" date="2020-05" db="UniProtKB">
        <authorList>
            <consortium name="EnsemblMetazoa"/>
        </authorList>
    </citation>
    <scope>IDENTIFICATION</scope>
</reference>
<evidence type="ECO:0000256" key="1">
    <source>
        <dbReference type="SAM" id="SignalP"/>
    </source>
</evidence>
<gene>
    <name evidence="2" type="ORF">ZHAS_00006573</name>
</gene>
<evidence type="ECO:0000313" key="3">
    <source>
        <dbReference type="EnsemblMetazoa" id="ASIC006573-PA"/>
    </source>
</evidence>
<dbReference type="EMBL" id="KE524975">
    <property type="protein sequence ID" value="KFB39229.1"/>
    <property type="molecule type" value="Genomic_DNA"/>
</dbReference>
<name>A0A084VMN5_ANOSI</name>